<organism evidence="2 3">
    <name type="scientific">Malassezia obtusa</name>
    <dbReference type="NCBI Taxonomy" id="76774"/>
    <lineage>
        <taxon>Eukaryota</taxon>
        <taxon>Fungi</taxon>
        <taxon>Dikarya</taxon>
        <taxon>Basidiomycota</taxon>
        <taxon>Ustilaginomycotina</taxon>
        <taxon>Malasseziomycetes</taxon>
        <taxon>Malasseziales</taxon>
        <taxon>Malasseziaceae</taxon>
        <taxon>Malassezia</taxon>
    </lineage>
</organism>
<sequence length="206" mass="22284">MPSPLGKLVDATHPDAKIPQRASNSVPSRKQTRLASLDGMPTDGGAVGLGLVALDNDENTFDDPVSKVMGNLERLSIKNEPKRKVLGERNLNALLPAQNVDAKAKPGKSMSLQDKSSKATTEKSHIPFSVLDENGKPMASKVPTKRYPSLPERKPRSSLLPTYESRIRPGTSAFPNFSETSLNMYQVDNIPHVIAVPLAYISSVEG</sequence>
<feature type="region of interest" description="Disordered" evidence="1">
    <location>
        <begin position="1"/>
        <end position="42"/>
    </location>
</feature>
<evidence type="ECO:0000256" key="1">
    <source>
        <dbReference type="SAM" id="MobiDB-lite"/>
    </source>
</evidence>
<gene>
    <name evidence="2" type="ORF">MOBT1_001261</name>
</gene>
<accession>A0AAF0DYM2</accession>
<protein>
    <submittedName>
        <fullName evidence="2">Uncharacterized protein</fullName>
    </submittedName>
</protein>
<name>A0AAF0DYM2_9BASI</name>
<dbReference type="EMBL" id="CP119935">
    <property type="protein sequence ID" value="WFD02581.1"/>
    <property type="molecule type" value="Genomic_DNA"/>
</dbReference>
<dbReference type="AlphaFoldDB" id="A0AAF0DYM2"/>
<proteinExistence type="predicted"/>
<keyword evidence="3" id="KW-1185">Reference proteome</keyword>
<dbReference type="Proteomes" id="UP001214603">
    <property type="component" value="Chromosome 2"/>
</dbReference>
<feature type="compositionally biased region" description="Basic and acidic residues" evidence="1">
    <location>
        <begin position="115"/>
        <end position="125"/>
    </location>
</feature>
<reference evidence="2" key="1">
    <citation type="submission" date="2023-03" db="EMBL/GenBank/DDBJ databases">
        <title>Mating type loci evolution in Malassezia.</title>
        <authorList>
            <person name="Coelho M.A."/>
        </authorList>
    </citation>
    <scope>NUCLEOTIDE SEQUENCE</scope>
    <source>
        <strain evidence="2">CBS 7876</strain>
    </source>
</reference>
<evidence type="ECO:0000313" key="2">
    <source>
        <dbReference type="EMBL" id="WFD02581.1"/>
    </source>
</evidence>
<feature type="region of interest" description="Disordered" evidence="1">
    <location>
        <begin position="100"/>
        <end position="162"/>
    </location>
</feature>
<evidence type="ECO:0000313" key="3">
    <source>
        <dbReference type="Proteomes" id="UP001214603"/>
    </source>
</evidence>